<dbReference type="Proteomes" id="UP000824048">
    <property type="component" value="Unassembled WGS sequence"/>
</dbReference>
<dbReference type="PANTHER" id="PTHR43808:SF31">
    <property type="entry name" value="N-ACETYL-L-CITRULLINE DEACETYLASE"/>
    <property type="match status" value="1"/>
</dbReference>
<accession>A0A9D2ERE5</accession>
<dbReference type="SUPFAM" id="SSF55031">
    <property type="entry name" value="Bacterial exopeptidase dimerisation domain"/>
    <property type="match status" value="1"/>
</dbReference>
<keyword evidence="8" id="KW-0482">Metalloprotease</keyword>
<dbReference type="GO" id="GO:0008237">
    <property type="term" value="F:metallopeptidase activity"/>
    <property type="evidence" value="ECO:0007669"/>
    <property type="project" value="UniProtKB-KW"/>
</dbReference>
<dbReference type="GO" id="GO:0016805">
    <property type="term" value="F:dipeptidase activity"/>
    <property type="evidence" value="ECO:0007669"/>
    <property type="project" value="UniProtKB-KW"/>
</dbReference>
<dbReference type="EC" id="3.4.13.-" evidence="9"/>
<evidence type="ECO:0000256" key="3">
    <source>
        <dbReference type="ARBA" id="ARBA00022670"/>
    </source>
</evidence>
<evidence type="ECO:0000256" key="2">
    <source>
        <dbReference type="ARBA" id="ARBA00006247"/>
    </source>
</evidence>
<name>A0A9D2ERE5_9FIRM</name>
<organism evidence="9 10">
    <name type="scientific">Candidatus Gemmiger excrementigallinarum</name>
    <dbReference type="NCBI Taxonomy" id="2838609"/>
    <lineage>
        <taxon>Bacteria</taxon>
        <taxon>Bacillati</taxon>
        <taxon>Bacillota</taxon>
        <taxon>Clostridia</taxon>
        <taxon>Eubacteriales</taxon>
        <taxon>Gemmiger</taxon>
    </lineage>
</organism>
<dbReference type="Gene3D" id="3.40.630.10">
    <property type="entry name" value="Zn peptidases"/>
    <property type="match status" value="1"/>
</dbReference>
<dbReference type="GO" id="GO:0008270">
    <property type="term" value="F:zinc ion binding"/>
    <property type="evidence" value="ECO:0007669"/>
    <property type="project" value="InterPro"/>
</dbReference>
<reference evidence="9" key="2">
    <citation type="submission" date="2021-04" db="EMBL/GenBank/DDBJ databases">
        <authorList>
            <person name="Gilroy R."/>
        </authorList>
    </citation>
    <scope>NUCLEOTIDE SEQUENCE</scope>
    <source>
        <strain evidence="9">ChiSxjej1B13-11774</strain>
    </source>
</reference>
<keyword evidence="4" id="KW-0479">Metal-binding</keyword>
<dbReference type="InterPro" id="IPR050072">
    <property type="entry name" value="Peptidase_M20A"/>
</dbReference>
<evidence type="ECO:0000256" key="1">
    <source>
        <dbReference type="ARBA" id="ARBA00001947"/>
    </source>
</evidence>
<dbReference type="InterPro" id="IPR002933">
    <property type="entry name" value="Peptidase_M20"/>
</dbReference>
<dbReference type="InterPro" id="IPR001261">
    <property type="entry name" value="ArgE/DapE_CS"/>
</dbReference>
<gene>
    <name evidence="9" type="ORF">H9811_08095</name>
</gene>
<comment type="similarity">
    <text evidence="2">Belongs to the peptidase M20A family.</text>
</comment>
<protein>
    <submittedName>
        <fullName evidence="9">Sapep family Mn(2+)-dependent dipeptidase</fullName>
        <ecNumber evidence="9">3.4.13.-</ecNumber>
    </submittedName>
</protein>
<keyword evidence="6" id="KW-0862">Zinc</keyword>
<comment type="cofactor">
    <cofactor evidence="1">
        <name>Zn(2+)</name>
        <dbReference type="ChEBI" id="CHEBI:29105"/>
    </cofactor>
</comment>
<evidence type="ECO:0000313" key="10">
    <source>
        <dbReference type="Proteomes" id="UP000824048"/>
    </source>
</evidence>
<dbReference type="NCBIfam" id="TIGR01887">
    <property type="entry name" value="dipeptidaselike"/>
    <property type="match status" value="1"/>
</dbReference>
<evidence type="ECO:0000256" key="4">
    <source>
        <dbReference type="ARBA" id="ARBA00022723"/>
    </source>
</evidence>
<dbReference type="AlphaFoldDB" id="A0A9D2ERE5"/>
<sequence>MMMNNYRAEIIAAISRLVEIPSVFAESSDYPFGPQVDHCLDVTLAMMKNLGFRTFKAPDGMYGYAETGEGELFGVLCHLDVVPARQEDGWEHDPFRPMVQGDWLCGRGTQDDKGPSVAAIYALKSLLDEGLKLNKRVRFIFGIDEETMWKSIHAYCDREELPVSGFVPDSTFPLTYAEKGLLQVQVRSDKPFTPPCRGGDSMNAVSAHAECVRDAALERALRELELPFHVTGDAVCTEGLTAHAKNPWKGVNANLNLLRALRKAGYGHDAITFACDALDGKFRFEGFTDQDLSDFSGPVTVNLGQFTLDEHGAVLGLDLRLPVTREKEEILSLVQKKAAECNMTVEEFDWLRAIHVPQDSPLVTKLLQSYREVTGDVKTEPYISAGATFARAFDNCVAFGANMPHSPTSEHQPNERISIIKLMQAAEVYRRAFSYLVLAD</sequence>
<evidence type="ECO:0000256" key="7">
    <source>
        <dbReference type="ARBA" id="ARBA00022997"/>
    </source>
</evidence>
<evidence type="ECO:0000256" key="6">
    <source>
        <dbReference type="ARBA" id="ARBA00022833"/>
    </source>
</evidence>
<dbReference type="PANTHER" id="PTHR43808">
    <property type="entry name" value="ACETYLORNITHINE DEACETYLASE"/>
    <property type="match status" value="1"/>
</dbReference>
<evidence type="ECO:0000256" key="8">
    <source>
        <dbReference type="ARBA" id="ARBA00023049"/>
    </source>
</evidence>
<dbReference type="Gene3D" id="3.30.70.360">
    <property type="match status" value="2"/>
</dbReference>
<dbReference type="InterPro" id="IPR036264">
    <property type="entry name" value="Bact_exopeptidase_dim_dom"/>
</dbReference>
<evidence type="ECO:0000313" key="9">
    <source>
        <dbReference type="EMBL" id="HIZ42508.1"/>
    </source>
</evidence>
<proteinExistence type="inferred from homology"/>
<dbReference type="InterPro" id="IPR010964">
    <property type="entry name" value="M20A_pepV-rel"/>
</dbReference>
<reference evidence="9" key="1">
    <citation type="journal article" date="2021" name="PeerJ">
        <title>Extensive microbial diversity within the chicken gut microbiome revealed by metagenomics and culture.</title>
        <authorList>
            <person name="Gilroy R."/>
            <person name="Ravi A."/>
            <person name="Getino M."/>
            <person name="Pursley I."/>
            <person name="Horton D.L."/>
            <person name="Alikhan N.F."/>
            <person name="Baker D."/>
            <person name="Gharbi K."/>
            <person name="Hall N."/>
            <person name="Watson M."/>
            <person name="Adriaenssens E.M."/>
            <person name="Foster-Nyarko E."/>
            <person name="Jarju S."/>
            <person name="Secka A."/>
            <person name="Antonio M."/>
            <person name="Oren A."/>
            <person name="Chaudhuri R.R."/>
            <person name="La Ragione R."/>
            <person name="Hildebrand F."/>
            <person name="Pallen M.J."/>
        </authorList>
    </citation>
    <scope>NUCLEOTIDE SEQUENCE</scope>
    <source>
        <strain evidence="9">ChiSxjej1B13-11774</strain>
    </source>
</reference>
<evidence type="ECO:0000256" key="5">
    <source>
        <dbReference type="ARBA" id="ARBA00022801"/>
    </source>
</evidence>
<keyword evidence="7 9" id="KW-0224">Dipeptidase</keyword>
<keyword evidence="5 9" id="KW-0378">Hydrolase</keyword>
<dbReference type="GO" id="GO:0008777">
    <property type="term" value="F:acetylornithine deacetylase activity"/>
    <property type="evidence" value="ECO:0007669"/>
    <property type="project" value="TreeGrafter"/>
</dbReference>
<dbReference type="GO" id="GO:0006526">
    <property type="term" value="P:L-arginine biosynthetic process"/>
    <property type="evidence" value="ECO:0007669"/>
    <property type="project" value="TreeGrafter"/>
</dbReference>
<keyword evidence="3" id="KW-0645">Protease</keyword>
<dbReference type="SUPFAM" id="SSF53187">
    <property type="entry name" value="Zn-dependent exopeptidases"/>
    <property type="match status" value="1"/>
</dbReference>
<dbReference type="GO" id="GO:0006508">
    <property type="term" value="P:proteolysis"/>
    <property type="evidence" value="ECO:0007669"/>
    <property type="project" value="UniProtKB-KW"/>
</dbReference>
<dbReference type="EMBL" id="DXBP01000050">
    <property type="protein sequence ID" value="HIZ42508.1"/>
    <property type="molecule type" value="Genomic_DNA"/>
</dbReference>
<dbReference type="PROSITE" id="PS00759">
    <property type="entry name" value="ARGE_DAPE_CPG2_2"/>
    <property type="match status" value="1"/>
</dbReference>
<dbReference type="Pfam" id="PF01546">
    <property type="entry name" value="Peptidase_M20"/>
    <property type="match status" value="1"/>
</dbReference>
<comment type="caution">
    <text evidence="9">The sequence shown here is derived from an EMBL/GenBank/DDBJ whole genome shotgun (WGS) entry which is preliminary data.</text>
</comment>